<keyword evidence="7" id="KW-0175">Coiled coil</keyword>
<dbReference type="GeneTree" id="ENSGT00940000156383"/>
<dbReference type="Gene3D" id="1.10.220.150">
    <property type="entry name" value="Arf GTPase activating protein"/>
    <property type="match status" value="1"/>
</dbReference>
<evidence type="ECO:0000313" key="12">
    <source>
        <dbReference type="Ensembl" id="ENSOTSP00005080820.2"/>
    </source>
</evidence>
<feature type="compositionally biased region" description="Polar residues" evidence="10">
    <location>
        <begin position="570"/>
        <end position="584"/>
    </location>
</feature>
<dbReference type="InterPro" id="IPR001164">
    <property type="entry name" value="ArfGAP_dom"/>
</dbReference>
<dbReference type="PROSITE" id="PS50297">
    <property type="entry name" value="ANK_REP_REGION"/>
    <property type="match status" value="1"/>
</dbReference>
<dbReference type="InterPro" id="IPR002110">
    <property type="entry name" value="Ankyrin_rpt"/>
</dbReference>
<keyword evidence="4 9" id="KW-0863">Zinc-finger</keyword>
<dbReference type="InterPro" id="IPR013724">
    <property type="entry name" value="GIT_SHD"/>
</dbReference>
<evidence type="ECO:0000256" key="9">
    <source>
        <dbReference type="PROSITE-ProRule" id="PRU00288"/>
    </source>
</evidence>
<keyword evidence="1" id="KW-0343">GTPase activation</keyword>
<keyword evidence="3" id="KW-0677">Repeat</keyword>
<accession>A0A8C8IKP2</accession>
<keyword evidence="2" id="KW-0479">Metal-binding</keyword>
<dbReference type="SMART" id="SM00248">
    <property type="entry name" value="ANK"/>
    <property type="match status" value="3"/>
</dbReference>
<organism evidence="12 13">
    <name type="scientific">Oncorhynchus tshawytscha</name>
    <name type="common">Chinook salmon</name>
    <name type="synonym">Salmo tshawytscha</name>
    <dbReference type="NCBI Taxonomy" id="74940"/>
    <lineage>
        <taxon>Eukaryota</taxon>
        <taxon>Metazoa</taxon>
        <taxon>Chordata</taxon>
        <taxon>Craniata</taxon>
        <taxon>Vertebrata</taxon>
        <taxon>Euteleostomi</taxon>
        <taxon>Actinopterygii</taxon>
        <taxon>Neopterygii</taxon>
        <taxon>Teleostei</taxon>
        <taxon>Protacanthopterygii</taxon>
        <taxon>Salmoniformes</taxon>
        <taxon>Salmonidae</taxon>
        <taxon>Salmoninae</taxon>
        <taxon>Oncorhynchus</taxon>
    </lineage>
</organism>
<dbReference type="InterPro" id="IPR032352">
    <property type="entry name" value="GIT1/2_CC"/>
</dbReference>
<dbReference type="GO" id="GO:0036465">
    <property type="term" value="P:synaptic vesicle recycling"/>
    <property type="evidence" value="ECO:0007669"/>
    <property type="project" value="TreeGrafter"/>
</dbReference>
<gene>
    <name evidence="12" type="primary">LOC112219474</name>
</gene>
<sequence length="754" mass="84050">MSPSLQFTLWQNGNMRPNAPFKATPCSTQPILDDRACICSLWLIKNARTHAGRLHTGPCWGSVNRGVLVCDECCSIHRGLGRHSSQVRHLTHTPWPPSQLQMVQTLYSNGSNSIWEHCLLDPSSISSGKRKANPQDRVHPHKTEFIKAKYQMLAYVHRMPCREDDSVTTKDLSKQLHSSVRTGNLETCLRLLSLGAQANFFHPEKGNTPLHVAAKAGQVSQAELLAVYGADPDALDMGGKTPIDYARQAGHQELADRLVEIQYELTDCLAFYLCGRRPDHRNGQHFIIPQMADRSLDLSEFAKAAKKKLQSLTNHQFEELAMDVYDEVDRRETDAVWLVTQNHGTLVTDTTVVPFLPVNPEYSSTRNQGRQKLARFNAHEFATLVIDILTDAKRRQRGNSCKSPREDIELILKGINSRHGSDNQDNEDQPDYDSVASDEDPEREPAPGKNGKDGRTKSSESSDLSDGPITLHEFMEVKSALTASEAKVQQLLKVNCHLSEELQLMQSKLNSLQTEKSSLRWQTPSGQQHPRDLSGRPPLPGGRPMSMYETGSAMRQYPHRGVPPRRDDSLTVQPLPTNGCSLEGQSRMLESDYDNTPNHTGLEESGMGRNSSWLGDSSTAEQGEDETEADSTLPCTEDVICKTEQITKNIQELLRAAQENKRESFVPCSERIHVAVREMAILFPKRPCSDTVRGSLRLLTSSASRLHGECQKASPHNPCPSDMQLVTQQVIQCAYDIAKAAKQLVTVTTKENSN</sequence>
<dbReference type="Gene3D" id="1.25.40.20">
    <property type="entry name" value="Ankyrin repeat-containing domain"/>
    <property type="match status" value="1"/>
</dbReference>
<reference evidence="12" key="2">
    <citation type="submission" date="2025-09" db="UniProtKB">
        <authorList>
            <consortium name="Ensembl"/>
        </authorList>
    </citation>
    <scope>IDENTIFICATION</scope>
</reference>
<dbReference type="Gene3D" id="1.20.5.170">
    <property type="match status" value="1"/>
</dbReference>
<dbReference type="AlphaFoldDB" id="A0A8C8IKP2"/>
<dbReference type="InterPro" id="IPR047161">
    <property type="entry name" value="GIT-like"/>
</dbReference>
<feature type="region of interest" description="Disordered" evidence="10">
    <location>
        <begin position="416"/>
        <end position="469"/>
    </location>
</feature>
<dbReference type="InterPro" id="IPR036770">
    <property type="entry name" value="Ankyrin_rpt-contain_sf"/>
</dbReference>
<name>A0A8C8IKP2_ONCTS</name>
<feature type="domain" description="Arf-GAP" evidence="11">
    <location>
        <begin position="39"/>
        <end position="163"/>
    </location>
</feature>
<dbReference type="GO" id="GO:0007420">
    <property type="term" value="P:brain development"/>
    <property type="evidence" value="ECO:0007669"/>
    <property type="project" value="InterPro"/>
</dbReference>
<feature type="compositionally biased region" description="Polar residues" evidence="10">
    <location>
        <begin position="608"/>
        <end position="621"/>
    </location>
</feature>
<evidence type="ECO:0000256" key="6">
    <source>
        <dbReference type="ARBA" id="ARBA00023043"/>
    </source>
</evidence>
<keyword evidence="5" id="KW-0862">Zinc</keyword>
<evidence type="ECO:0000256" key="1">
    <source>
        <dbReference type="ARBA" id="ARBA00022468"/>
    </source>
</evidence>
<dbReference type="PANTHER" id="PTHR46097:SF2">
    <property type="entry name" value="G PROTEIN-COUPLED RECEPTOR KINASE INTERACTING ARFGAP 2 ISOFORM X1"/>
    <property type="match status" value="1"/>
</dbReference>
<keyword evidence="6 8" id="KW-0040">ANK repeat</keyword>
<dbReference type="GO" id="GO:0098793">
    <property type="term" value="C:presynapse"/>
    <property type="evidence" value="ECO:0007669"/>
    <property type="project" value="GOC"/>
</dbReference>
<dbReference type="SUPFAM" id="SSF57863">
    <property type="entry name" value="ArfGap/RecO-like zinc finger"/>
    <property type="match status" value="1"/>
</dbReference>
<dbReference type="Pfam" id="PF12796">
    <property type="entry name" value="Ank_2"/>
    <property type="match status" value="1"/>
</dbReference>
<feature type="compositionally biased region" description="Basic and acidic residues" evidence="10">
    <location>
        <begin position="443"/>
        <end position="460"/>
    </location>
</feature>
<dbReference type="Pfam" id="PF16559">
    <property type="entry name" value="GIT_CC"/>
    <property type="match status" value="1"/>
</dbReference>
<dbReference type="Gene3D" id="1.20.120.330">
    <property type="entry name" value="Nucleotidyltransferases domain 2"/>
    <property type="match status" value="1"/>
</dbReference>
<evidence type="ECO:0000256" key="7">
    <source>
        <dbReference type="ARBA" id="ARBA00023054"/>
    </source>
</evidence>
<evidence type="ECO:0000259" key="11">
    <source>
        <dbReference type="PROSITE" id="PS50115"/>
    </source>
</evidence>
<keyword evidence="13" id="KW-1185">Reference proteome</keyword>
<dbReference type="Pfam" id="PF01412">
    <property type="entry name" value="ArfGap"/>
    <property type="match status" value="1"/>
</dbReference>
<dbReference type="Pfam" id="PF08518">
    <property type="entry name" value="GIT_SHD"/>
    <property type="match status" value="2"/>
</dbReference>
<protein>
    <recommendedName>
        <fullName evidence="11">Arf-GAP domain-containing protein</fullName>
    </recommendedName>
</protein>
<reference evidence="12" key="1">
    <citation type="submission" date="2025-08" db="UniProtKB">
        <authorList>
            <consortium name="Ensembl"/>
        </authorList>
    </citation>
    <scope>IDENTIFICATION</scope>
</reference>
<evidence type="ECO:0000256" key="5">
    <source>
        <dbReference type="ARBA" id="ARBA00022833"/>
    </source>
</evidence>
<dbReference type="InterPro" id="IPR038508">
    <property type="entry name" value="ArfGAP_dom_sf"/>
</dbReference>
<feature type="compositionally biased region" description="Acidic residues" evidence="10">
    <location>
        <begin position="424"/>
        <end position="442"/>
    </location>
</feature>
<dbReference type="GO" id="GO:0008277">
    <property type="term" value="P:regulation of G protein-coupled receptor signaling pathway"/>
    <property type="evidence" value="ECO:0007669"/>
    <property type="project" value="TreeGrafter"/>
</dbReference>
<dbReference type="Pfam" id="PF12205">
    <property type="entry name" value="GIT1_C"/>
    <property type="match status" value="1"/>
</dbReference>
<dbReference type="PROSITE" id="PS50115">
    <property type="entry name" value="ARFGAP"/>
    <property type="match status" value="1"/>
</dbReference>
<dbReference type="InterPro" id="IPR037278">
    <property type="entry name" value="ARFGAP/RecO"/>
</dbReference>
<evidence type="ECO:0000256" key="8">
    <source>
        <dbReference type="PROSITE-ProRule" id="PRU00023"/>
    </source>
</evidence>
<dbReference type="GO" id="GO:0032012">
    <property type="term" value="P:regulation of ARF protein signal transduction"/>
    <property type="evidence" value="ECO:0007669"/>
    <property type="project" value="InterPro"/>
</dbReference>
<evidence type="ECO:0000256" key="4">
    <source>
        <dbReference type="ARBA" id="ARBA00022771"/>
    </source>
</evidence>
<evidence type="ECO:0000256" key="3">
    <source>
        <dbReference type="ARBA" id="ARBA00022737"/>
    </source>
</evidence>
<dbReference type="Proteomes" id="UP000694402">
    <property type="component" value="Unassembled WGS sequence"/>
</dbReference>
<dbReference type="Ensembl" id="ENSOTST00005087577.2">
    <property type="protein sequence ID" value="ENSOTSP00005080820.2"/>
    <property type="gene ID" value="ENSOTSG00005037644.2"/>
</dbReference>
<proteinExistence type="predicted"/>
<feature type="region of interest" description="Disordered" evidence="10">
    <location>
        <begin position="515"/>
        <end position="632"/>
    </location>
</feature>
<evidence type="ECO:0000313" key="13">
    <source>
        <dbReference type="Proteomes" id="UP000694402"/>
    </source>
</evidence>
<dbReference type="SUPFAM" id="SSF48403">
    <property type="entry name" value="Ankyrin repeat"/>
    <property type="match status" value="1"/>
</dbReference>
<dbReference type="InterPro" id="IPR022018">
    <property type="entry name" value="GIT1_C"/>
</dbReference>
<feature type="compositionally biased region" description="Polar residues" evidence="10">
    <location>
        <begin position="515"/>
        <end position="528"/>
    </location>
</feature>
<dbReference type="PROSITE" id="PS50088">
    <property type="entry name" value="ANK_REPEAT"/>
    <property type="match status" value="1"/>
</dbReference>
<dbReference type="GO" id="GO:0008270">
    <property type="term" value="F:zinc ion binding"/>
    <property type="evidence" value="ECO:0007669"/>
    <property type="project" value="UniProtKB-KW"/>
</dbReference>
<evidence type="ECO:0000256" key="10">
    <source>
        <dbReference type="SAM" id="MobiDB-lite"/>
    </source>
</evidence>
<dbReference type="PANTHER" id="PTHR46097">
    <property type="entry name" value="G PROTEIN-COUPLED RECEPTOR KINASE INTERACTING ARFGAP"/>
    <property type="match status" value="1"/>
</dbReference>
<dbReference type="GO" id="GO:0005096">
    <property type="term" value="F:GTPase activator activity"/>
    <property type="evidence" value="ECO:0007669"/>
    <property type="project" value="UniProtKB-KW"/>
</dbReference>
<dbReference type="SMART" id="SM00105">
    <property type="entry name" value="ArfGap"/>
    <property type="match status" value="1"/>
</dbReference>
<dbReference type="FunFam" id="1.25.40.20:FF:000013">
    <property type="entry name" value="ARF GTPase-activating protein GIT1 isoform 1"/>
    <property type="match status" value="1"/>
</dbReference>
<dbReference type="GO" id="GO:0031267">
    <property type="term" value="F:small GTPase binding"/>
    <property type="evidence" value="ECO:0007669"/>
    <property type="project" value="TreeGrafter"/>
</dbReference>
<feature type="repeat" description="ANK" evidence="8">
    <location>
        <begin position="205"/>
        <end position="237"/>
    </location>
</feature>
<evidence type="ECO:0000256" key="2">
    <source>
        <dbReference type="ARBA" id="ARBA00022723"/>
    </source>
</evidence>
<dbReference type="SMART" id="SM00555">
    <property type="entry name" value="GIT"/>
    <property type="match status" value="2"/>
</dbReference>